<dbReference type="SUPFAM" id="SSF53850">
    <property type="entry name" value="Periplasmic binding protein-like II"/>
    <property type="match status" value="1"/>
</dbReference>
<proteinExistence type="predicted"/>
<reference evidence="1" key="1">
    <citation type="journal article" date="2015" name="Nature">
        <title>Complex archaea that bridge the gap between prokaryotes and eukaryotes.</title>
        <authorList>
            <person name="Spang A."/>
            <person name="Saw J.H."/>
            <person name="Jorgensen S.L."/>
            <person name="Zaremba-Niedzwiedzka K."/>
            <person name="Martijn J."/>
            <person name="Lind A.E."/>
            <person name="van Eijk R."/>
            <person name="Schleper C."/>
            <person name="Guy L."/>
            <person name="Ettema T.J."/>
        </authorList>
    </citation>
    <scope>NUCLEOTIDE SEQUENCE</scope>
</reference>
<gene>
    <name evidence="1" type="ORF">LCGC14_1045050</name>
</gene>
<dbReference type="AlphaFoldDB" id="A0A0F9MV11"/>
<protein>
    <submittedName>
        <fullName evidence="1">Uncharacterized protein</fullName>
    </submittedName>
</protein>
<evidence type="ECO:0000313" key="1">
    <source>
        <dbReference type="EMBL" id="KKN09599.1"/>
    </source>
</evidence>
<name>A0A0F9MV11_9ZZZZ</name>
<dbReference type="EMBL" id="LAZR01004329">
    <property type="protein sequence ID" value="KKN09599.1"/>
    <property type="molecule type" value="Genomic_DNA"/>
</dbReference>
<sequence>MPLFKSVRSNGVEPGTAVAEEAPLTLSLLPGNPVNAIAVPLIVEIYKRAGITVLPKPIPPLREARMLQEGTLDGVVGMLEGFEANHPDVIPIPVPLETLKVAAFVVDDTPDLATLLGGRRVRFSALRGVDLQLKLPGYVEWVFVNEPSQVMQMLVRGRVDAAITVDIAGLRMAREMPEAPIRALQPALSEKHVYHYLHRNHADLVPRITAVMQTMYDQGYLQALHAQFRRGTEAAVSSTPPQNQLQQQ</sequence>
<dbReference type="Gene3D" id="3.40.190.10">
    <property type="entry name" value="Periplasmic binding protein-like II"/>
    <property type="match status" value="2"/>
</dbReference>
<comment type="caution">
    <text evidence="1">The sequence shown here is derived from an EMBL/GenBank/DDBJ whole genome shotgun (WGS) entry which is preliminary data.</text>
</comment>
<organism evidence="1">
    <name type="scientific">marine sediment metagenome</name>
    <dbReference type="NCBI Taxonomy" id="412755"/>
    <lineage>
        <taxon>unclassified sequences</taxon>
        <taxon>metagenomes</taxon>
        <taxon>ecological metagenomes</taxon>
    </lineage>
</organism>
<accession>A0A0F9MV11</accession>